<dbReference type="InterPro" id="IPR014508">
    <property type="entry name" value="UCP020555_TPR-like"/>
</dbReference>
<gene>
    <name evidence="2" type="ORF">MCC93_07570</name>
</gene>
<name>A0A0C1GXS4_9NEIS</name>
<dbReference type="EMBL" id="JUFZ01000030">
    <property type="protein sequence ID" value="KIC10186.1"/>
    <property type="molecule type" value="Genomic_DNA"/>
</dbReference>
<evidence type="ECO:0000313" key="2">
    <source>
        <dbReference type="EMBL" id="KIC10186.1"/>
    </source>
</evidence>
<dbReference type="Proteomes" id="UP000031390">
    <property type="component" value="Unassembled WGS sequence"/>
</dbReference>
<accession>A0A0C1GXS4</accession>
<dbReference type="PIRSF" id="PIRSF020555">
    <property type="entry name" value="UCP020555"/>
    <property type="match status" value="1"/>
</dbReference>
<dbReference type="PATRIC" id="fig|1056807.3.peg.728"/>
<feature type="region of interest" description="Disordered" evidence="1">
    <location>
        <begin position="74"/>
        <end position="106"/>
    </location>
</feature>
<dbReference type="Pfam" id="PF16068">
    <property type="entry name" value="DUF4810"/>
    <property type="match status" value="1"/>
</dbReference>
<organism evidence="2 3">
    <name type="scientific">Morococcus cerebrosus</name>
    <dbReference type="NCBI Taxonomy" id="1056807"/>
    <lineage>
        <taxon>Bacteria</taxon>
        <taxon>Pseudomonadati</taxon>
        <taxon>Pseudomonadota</taxon>
        <taxon>Betaproteobacteria</taxon>
        <taxon>Neisseriales</taxon>
        <taxon>Neisseriaceae</taxon>
        <taxon>Morococcus</taxon>
    </lineage>
</organism>
<comment type="caution">
    <text evidence="2">The sequence shown here is derived from an EMBL/GenBank/DDBJ whole genome shotgun (WGS) entry which is preliminary data.</text>
</comment>
<feature type="compositionally biased region" description="Basic and acidic residues" evidence="1">
    <location>
        <begin position="74"/>
        <end position="83"/>
    </location>
</feature>
<evidence type="ECO:0000313" key="3">
    <source>
        <dbReference type="Proteomes" id="UP000031390"/>
    </source>
</evidence>
<evidence type="ECO:0008006" key="4">
    <source>
        <dbReference type="Google" id="ProtNLM"/>
    </source>
</evidence>
<evidence type="ECO:0000256" key="1">
    <source>
        <dbReference type="SAM" id="MobiDB-lite"/>
    </source>
</evidence>
<dbReference type="PROSITE" id="PS51257">
    <property type="entry name" value="PROKAR_LIPOPROTEIN"/>
    <property type="match status" value="1"/>
</dbReference>
<protein>
    <recommendedName>
        <fullName evidence="4">Lipoprotein</fullName>
    </recommendedName>
</protein>
<dbReference type="AlphaFoldDB" id="A0A0C1GXS4"/>
<sequence>MLGRLPAERSSEMDKLIKTGCLGAFCLLLAACGNPQQTLYYWGNNNADVYERLKSDGKPLGEQIDAMEKYFQKTRSENKKEAPGTHAHLGMLLSEAGQDQSAAEHFETEKRLFPESSAFMDFLLKNKGARK</sequence>
<reference evidence="2 3" key="1">
    <citation type="submission" date="2014-12" db="EMBL/GenBank/DDBJ databases">
        <title>Genome sequence of Morococcus cerebrosus.</title>
        <authorList>
            <person name="Shin S.-K."/>
            <person name="Yi H."/>
        </authorList>
    </citation>
    <scope>NUCLEOTIDE SEQUENCE [LARGE SCALE GENOMIC DNA]</scope>
    <source>
        <strain evidence="2 3">CIP 81.93</strain>
    </source>
</reference>
<proteinExistence type="predicted"/>